<dbReference type="Gene3D" id="1.10.287.70">
    <property type="match status" value="1"/>
</dbReference>
<keyword evidence="3" id="KW-0812">Transmembrane</keyword>
<dbReference type="InterPro" id="IPR013099">
    <property type="entry name" value="K_chnl_dom"/>
</dbReference>
<keyword evidence="3" id="KW-0472">Membrane</keyword>
<dbReference type="PANTHER" id="PTHR43833:SF11">
    <property type="entry name" value="VOLTAGE-GATED POTASSIUM CHANNEL KCH"/>
    <property type="match status" value="1"/>
</dbReference>
<dbReference type="InterPro" id="IPR006037">
    <property type="entry name" value="RCK_C"/>
</dbReference>
<accession>A0ABV9YMS7</accession>
<dbReference type="EMBL" id="JBHSIV010000017">
    <property type="protein sequence ID" value="MFC5063886.1"/>
    <property type="molecule type" value="Genomic_DNA"/>
</dbReference>
<dbReference type="InterPro" id="IPR050721">
    <property type="entry name" value="Trk_Ktr_HKT_K-transport"/>
</dbReference>
<evidence type="ECO:0000259" key="5">
    <source>
        <dbReference type="PROSITE" id="PS51202"/>
    </source>
</evidence>
<dbReference type="Gene3D" id="3.40.50.720">
    <property type="entry name" value="NAD(P)-binding Rossmann-like Domain"/>
    <property type="match status" value="2"/>
</dbReference>
<feature type="transmembrane region" description="Helical" evidence="3">
    <location>
        <begin position="305"/>
        <end position="325"/>
    </location>
</feature>
<evidence type="ECO:0000313" key="7">
    <source>
        <dbReference type="Proteomes" id="UP001595947"/>
    </source>
</evidence>
<dbReference type="InterPro" id="IPR036721">
    <property type="entry name" value="RCK_C_sf"/>
</dbReference>
<dbReference type="SUPFAM" id="SSF51735">
    <property type="entry name" value="NAD(P)-binding Rossmann-fold domains"/>
    <property type="match status" value="2"/>
</dbReference>
<dbReference type="RefSeq" id="WP_378037233.1">
    <property type="nucleotide sequence ID" value="NZ_JBHSIV010000017.1"/>
</dbReference>
<name>A0ABV9YMS7_9PSEU</name>
<keyword evidence="7" id="KW-1185">Reference proteome</keyword>
<feature type="domain" description="RCK N-terminal" evidence="4">
    <location>
        <begin position="407"/>
        <end position="532"/>
    </location>
</feature>
<dbReference type="PROSITE" id="PS51202">
    <property type="entry name" value="RCK_C"/>
    <property type="match status" value="1"/>
</dbReference>
<dbReference type="Gene3D" id="3.30.70.1450">
    <property type="entry name" value="Regulator of K+ conductance, C-terminal domain"/>
    <property type="match status" value="1"/>
</dbReference>
<reference evidence="7" key="1">
    <citation type="journal article" date="2019" name="Int. J. Syst. Evol. Microbiol.">
        <title>The Global Catalogue of Microorganisms (GCM) 10K type strain sequencing project: providing services to taxonomists for standard genome sequencing and annotation.</title>
        <authorList>
            <consortium name="The Broad Institute Genomics Platform"/>
            <consortium name="The Broad Institute Genome Sequencing Center for Infectious Disease"/>
            <person name="Wu L."/>
            <person name="Ma J."/>
        </authorList>
    </citation>
    <scope>NUCLEOTIDE SEQUENCE [LARGE SCALE GENOMIC DNA]</scope>
    <source>
        <strain evidence="7">CGMCC 4.7093</strain>
    </source>
</reference>
<keyword evidence="3" id="KW-1133">Transmembrane helix</keyword>
<organism evidence="6 7">
    <name type="scientific">Actinomycetospora atypica</name>
    <dbReference type="NCBI Taxonomy" id="1290095"/>
    <lineage>
        <taxon>Bacteria</taxon>
        <taxon>Bacillati</taxon>
        <taxon>Actinomycetota</taxon>
        <taxon>Actinomycetes</taxon>
        <taxon>Pseudonocardiales</taxon>
        <taxon>Pseudonocardiaceae</taxon>
        <taxon>Actinomycetospora</taxon>
    </lineage>
</organism>
<feature type="region of interest" description="Disordered" evidence="2">
    <location>
        <begin position="253"/>
        <end position="280"/>
    </location>
</feature>
<dbReference type="Pfam" id="PF02254">
    <property type="entry name" value="TrkA_N"/>
    <property type="match status" value="2"/>
</dbReference>
<comment type="subcellular location">
    <subcellularLocation>
        <location evidence="1">Cell membrane</location>
        <topology evidence="1">Multi-pass membrane protein</topology>
    </subcellularLocation>
</comment>
<sequence length="644" mass="66418">MRTDGDGPEHDTASWCGHVIVCGRGDLGRRIVEQLHHRGEPVVVLDAAPPPGRGPRPPAPAGVPLIGLGADLSGGLEAAGLAGARAVVCVEPGDAGELHNLHVALHVREHRPDVRIVTALGNAAIGRAVADDPGPGTVLDVADLVTPALVEVCLQSPAHALDVGGHRFVAVATAAPSPATADPATGSPAPATLRELYGDLAPLAVTDHHGVTLLCPGRDHRVAPGEAVTVLGSDAEIAAAGVATVVPPGAGSLGPVARHPTVRRPTTRRGGGHDPDAAHGRAGAARRAVAAVVALGRESDKGLRWALAALVGLLALSTAVISLGYRYDDGRPMAVVDALYFTVESVATVGFGDFSFADQAVWLRLWAVFLMLAGIVTTAIPIAFFTDMLISRRLAATAGQRAASTAAGHVVIVGLGAVGVSVMEALTARGRDVVVVEADPRNRHLPRARAVGVPVVLGDATTPSVLRDARVPRAAAVAVLTSDDMANIETGLAVRDLLAPRWAEVPVVLRLGDRELARTVSARFGFGSVRSLAELAAPWFVGAALGLDVLGTFPVHGQAFLLGRLRVEAHSGLDGLAMRDLSARTRVVGLRRADGDTSLEHPPRRDTRFAAGDEAFLVGPDEELLEVLARSRAEAPAAAGRRGE</sequence>
<feature type="transmembrane region" description="Helical" evidence="3">
    <location>
        <begin position="402"/>
        <end position="423"/>
    </location>
</feature>
<feature type="domain" description="RCK C-terminal" evidence="5">
    <location>
        <begin position="550"/>
        <end position="633"/>
    </location>
</feature>
<dbReference type="SUPFAM" id="SSF81324">
    <property type="entry name" value="Voltage-gated potassium channels"/>
    <property type="match status" value="1"/>
</dbReference>
<gene>
    <name evidence="6" type="ORF">ACFPBZ_16825</name>
</gene>
<evidence type="ECO:0000256" key="3">
    <source>
        <dbReference type="SAM" id="Phobius"/>
    </source>
</evidence>
<proteinExistence type="predicted"/>
<comment type="caution">
    <text evidence="6">The sequence shown here is derived from an EMBL/GenBank/DDBJ whole genome shotgun (WGS) entry which is preliminary data.</text>
</comment>
<dbReference type="Pfam" id="PF07885">
    <property type="entry name" value="Ion_trans_2"/>
    <property type="match status" value="1"/>
</dbReference>
<dbReference type="PROSITE" id="PS51201">
    <property type="entry name" value="RCK_N"/>
    <property type="match status" value="1"/>
</dbReference>
<protein>
    <submittedName>
        <fullName evidence="6">NAD-binding protein</fullName>
    </submittedName>
</protein>
<dbReference type="InterPro" id="IPR003148">
    <property type="entry name" value="RCK_N"/>
</dbReference>
<dbReference type="Proteomes" id="UP001595947">
    <property type="component" value="Unassembled WGS sequence"/>
</dbReference>
<dbReference type="InterPro" id="IPR036291">
    <property type="entry name" value="NAD(P)-bd_dom_sf"/>
</dbReference>
<dbReference type="PANTHER" id="PTHR43833">
    <property type="entry name" value="POTASSIUM CHANNEL PROTEIN 2-RELATED-RELATED"/>
    <property type="match status" value="1"/>
</dbReference>
<dbReference type="SUPFAM" id="SSF116726">
    <property type="entry name" value="TrkA C-terminal domain-like"/>
    <property type="match status" value="1"/>
</dbReference>
<evidence type="ECO:0000313" key="6">
    <source>
        <dbReference type="EMBL" id="MFC5063886.1"/>
    </source>
</evidence>
<evidence type="ECO:0000259" key="4">
    <source>
        <dbReference type="PROSITE" id="PS51201"/>
    </source>
</evidence>
<evidence type="ECO:0000256" key="2">
    <source>
        <dbReference type="SAM" id="MobiDB-lite"/>
    </source>
</evidence>
<evidence type="ECO:0000256" key="1">
    <source>
        <dbReference type="ARBA" id="ARBA00004651"/>
    </source>
</evidence>
<feature type="transmembrane region" description="Helical" evidence="3">
    <location>
        <begin position="365"/>
        <end position="390"/>
    </location>
</feature>